<dbReference type="InterPro" id="IPR045275">
    <property type="entry name" value="MscS_archaea/bacteria_type"/>
</dbReference>
<evidence type="ECO:0000256" key="8">
    <source>
        <dbReference type="SAM" id="MobiDB-lite"/>
    </source>
</evidence>
<dbReference type="InterPro" id="IPR023408">
    <property type="entry name" value="MscS_beta-dom_sf"/>
</dbReference>
<sequence length="288" mass="31539">MNPDNLVTEYWPLVITGLLRLGAALLVIALTLVAAHLARRAVARLPSRLDATLVPVLRNITTWAIYIVGALVVLDIFGINTTSLIALLGATGLAVGLALKDTLQNIAAGFILLGLRPFRVGDVIQFDQALGTVREVGLFTTELDTPDGLHVSVPNSVIWGRALTNFSRNKTRRIEIVASIAYGDDIEAGLEVLRKLVEEEPRILAKPEPSYAVRALADSSVDLQLRAWTGTDQYWSVYWELMERLKPALEEAGLTIPFPQRELRILREDVPRSESSTADSRGANTGPR</sequence>
<comment type="similarity">
    <text evidence="2 7">Belongs to the MscS (TC 1.A.23) family.</text>
</comment>
<evidence type="ECO:0000256" key="3">
    <source>
        <dbReference type="ARBA" id="ARBA00022475"/>
    </source>
</evidence>
<dbReference type="InterPro" id="IPR011014">
    <property type="entry name" value="MscS_channel_TM-2"/>
</dbReference>
<feature type="transmembrane region" description="Helical" evidence="7">
    <location>
        <begin position="12"/>
        <end position="35"/>
    </location>
</feature>
<evidence type="ECO:0000256" key="7">
    <source>
        <dbReference type="RuleBase" id="RU369025"/>
    </source>
</evidence>
<dbReference type="InterPro" id="IPR049142">
    <property type="entry name" value="MS_channel_1st"/>
</dbReference>
<dbReference type="EMBL" id="JBGMEK010000107">
    <property type="protein sequence ID" value="MFA0813561.1"/>
    <property type="molecule type" value="Genomic_DNA"/>
</dbReference>
<feature type="transmembrane region" description="Helical" evidence="7">
    <location>
        <begin position="56"/>
        <end position="77"/>
    </location>
</feature>
<dbReference type="Gene3D" id="3.30.70.100">
    <property type="match status" value="1"/>
</dbReference>
<dbReference type="Gene3D" id="1.10.287.1260">
    <property type="match status" value="1"/>
</dbReference>
<keyword evidence="7" id="KW-0407">Ion channel</keyword>
<evidence type="ECO:0000259" key="9">
    <source>
        <dbReference type="Pfam" id="PF00924"/>
    </source>
</evidence>
<accession>A0ABV4P625</accession>
<name>A0ABV4P625_9GAMM</name>
<keyword evidence="7" id="KW-0406">Ion transport</keyword>
<dbReference type="SUPFAM" id="SSF82689">
    <property type="entry name" value="Mechanosensitive channel protein MscS (YggB), C-terminal domain"/>
    <property type="match status" value="1"/>
</dbReference>
<dbReference type="InterPro" id="IPR010920">
    <property type="entry name" value="LSM_dom_sf"/>
</dbReference>
<dbReference type="Proteomes" id="UP001569428">
    <property type="component" value="Unassembled WGS sequence"/>
</dbReference>
<feature type="domain" description="Mechanosensitive ion channel MscS" evidence="9">
    <location>
        <begin position="101"/>
        <end position="168"/>
    </location>
</feature>
<dbReference type="RefSeq" id="WP_371841376.1">
    <property type="nucleotide sequence ID" value="NZ_JBGMEK010000107.1"/>
</dbReference>
<feature type="domain" description="Mechanosensitive ion channel transmembrane helices 2/3" evidence="11">
    <location>
        <begin position="59"/>
        <end position="100"/>
    </location>
</feature>
<feature type="compositionally biased region" description="Polar residues" evidence="8">
    <location>
        <begin position="273"/>
        <end position="288"/>
    </location>
</feature>
<reference evidence="12 13" key="1">
    <citation type="submission" date="2024-08" db="EMBL/GenBank/DDBJ databases">
        <authorList>
            <person name="Ishaq N."/>
        </authorList>
    </citation>
    <scope>NUCLEOTIDE SEQUENCE [LARGE SCALE GENOMIC DNA]</scope>
    <source>
        <strain evidence="12 13">DSM 18651</strain>
    </source>
</reference>
<dbReference type="Gene3D" id="2.30.30.60">
    <property type="match status" value="1"/>
</dbReference>
<dbReference type="InterPro" id="IPR049278">
    <property type="entry name" value="MS_channel_C"/>
</dbReference>
<comment type="caution">
    <text evidence="7">Lacks conserved residue(s) required for the propagation of feature annotation.</text>
</comment>
<dbReference type="InterPro" id="IPR011066">
    <property type="entry name" value="MscS_channel_C_sf"/>
</dbReference>
<keyword evidence="4 7" id="KW-0812">Transmembrane</keyword>
<feature type="domain" description="Mechanosensitive ion channel MscS C-terminal" evidence="10">
    <location>
        <begin position="174"/>
        <end position="255"/>
    </location>
</feature>
<evidence type="ECO:0000313" key="13">
    <source>
        <dbReference type="Proteomes" id="UP001569428"/>
    </source>
</evidence>
<keyword evidence="5 7" id="KW-1133">Transmembrane helix</keyword>
<dbReference type="SUPFAM" id="SSF82861">
    <property type="entry name" value="Mechanosensitive channel protein MscS (YggB), transmembrane region"/>
    <property type="match status" value="1"/>
</dbReference>
<dbReference type="SUPFAM" id="SSF50182">
    <property type="entry name" value="Sm-like ribonucleoproteins"/>
    <property type="match status" value="1"/>
</dbReference>
<organism evidence="12 13">
    <name type="scientific">Microbulbifer epialgicus</name>
    <dbReference type="NCBI Taxonomy" id="393907"/>
    <lineage>
        <taxon>Bacteria</taxon>
        <taxon>Pseudomonadati</taxon>
        <taxon>Pseudomonadota</taxon>
        <taxon>Gammaproteobacteria</taxon>
        <taxon>Cellvibrionales</taxon>
        <taxon>Microbulbiferaceae</taxon>
        <taxon>Microbulbifer</taxon>
    </lineage>
</organism>
<feature type="region of interest" description="Disordered" evidence="8">
    <location>
        <begin position="267"/>
        <end position="288"/>
    </location>
</feature>
<gene>
    <name evidence="12" type="ORF">ACCI49_21975</name>
</gene>
<keyword evidence="3" id="KW-1003">Cell membrane</keyword>
<proteinExistence type="inferred from homology"/>
<evidence type="ECO:0000259" key="10">
    <source>
        <dbReference type="Pfam" id="PF21082"/>
    </source>
</evidence>
<dbReference type="PANTHER" id="PTHR30221:SF8">
    <property type="entry name" value="SMALL-CONDUCTANCE MECHANOSENSITIVE CHANNEL"/>
    <property type="match status" value="1"/>
</dbReference>
<keyword evidence="13" id="KW-1185">Reference proteome</keyword>
<dbReference type="PANTHER" id="PTHR30221">
    <property type="entry name" value="SMALL-CONDUCTANCE MECHANOSENSITIVE CHANNEL"/>
    <property type="match status" value="1"/>
</dbReference>
<keyword evidence="7" id="KW-0813">Transport</keyword>
<dbReference type="InterPro" id="IPR006685">
    <property type="entry name" value="MscS_channel_2nd"/>
</dbReference>
<keyword evidence="7" id="KW-0997">Cell inner membrane</keyword>
<dbReference type="Pfam" id="PF21082">
    <property type="entry name" value="MS_channel_3rd"/>
    <property type="match status" value="1"/>
</dbReference>
<comment type="subunit">
    <text evidence="7">Homoheptamer.</text>
</comment>
<evidence type="ECO:0000256" key="5">
    <source>
        <dbReference type="ARBA" id="ARBA00022989"/>
    </source>
</evidence>
<dbReference type="Pfam" id="PF21088">
    <property type="entry name" value="MS_channel_1st"/>
    <property type="match status" value="1"/>
</dbReference>
<evidence type="ECO:0000256" key="6">
    <source>
        <dbReference type="ARBA" id="ARBA00023136"/>
    </source>
</evidence>
<protein>
    <recommendedName>
        <fullName evidence="7">Small-conductance mechanosensitive channel</fullName>
    </recommendedName>
</protein>
<keyword evidence="6 7" id="KW-0472">Membrane</keyword>
<comment type="caution">
    <text evidence="12">The sequence shown here is derived from an EMBL/GenBank/DDBJ whole genome shotgun (WGS) entry which is preliminary data.</text>
</comment>
<evidence type="ECO:0000256" key="1">
    <source>
        <dbReference type="ARBA" id="ARBA00004651"/>
    </source>
</evidence>
<evidence type="ECO:0000256" key="4">
    <source>
        <dbReference type="ARBA" id="ARBA00022692"/>
    </source>
</evidence>
<dbReference type="Pfam" id="PF00924">
    <property type="entry name" value="MS_channel_2nd"/>
    <property type="match status" value="1"/>
</dbReference>
<evidence type="ECO:0000259" key="11">
    <source>
        <dbReference type="Pfam" id="PF21088"/>
    </source>
</evidence>
<comment type="function">
    <text evidence="7">Mechanosensitive channel that participates in the regulation of osmotic pressure changes within the cell, opening in response to stretch forces in the membrane lipid bilayer, without the need for other proteins. Contributes to normal resistance to hypoosmotic shock. Forms an ion channel of 1.0 nanosiemens conductance with a slight preference for anions.</text>
</comment>
<evidence type="ECO:0000313" key="12">
    <source>
        <dbReference type="EMBL" id="MFA0813561.1"/>
    </source>
</evidence>
<evidence type="ECO:0000256" key="2">
    <source>
        <dbReference type="ARBA" id="ARBA00008017"/>
    </source>
</evidence>
<comment type="subcellular location">
    <subcellularLocation>
        <location evidence="7">Cell inner membrane</location>
        <topology evidence="7">Multi-pass membrane protein</topology>
    </subcellularLocation>
    <subcellularLocation>
        <location evidence="1">Cell membrane</location>
        <topology evidence="1">Multi-pass membrane protein</topology>
    </subcellularLocation>
</comment>